<reference evidence="1 2" key="1">
    <citation type="journal article" date="2021" name="Plant Biotechnol. J.">
        <title>Multi-omics assisted identification of the key and species-specific regulatory components of drought-tolerant mechanisms in Gossypium stocksii.</title>
        <authorList>
            <person name="Yu D."/>
            <person name="Ke L."/>
            <person name="Zhang D."/>
            <person name="Wu Y."/>
            <person name="Sun Y."/>
            <person name="Mei J."/>
            <person name="Sun J."/>
            <person name="Sun Y."/>
        </authorList>
    </citation>
    <scope>NUCLEOTIDE SEQUENCE [LARGE SCALE GENOMIC DNA]</scope>
    <source>
        <strain evidence="2">cv. E1</strain>
        <tissue evidence="1">Leaf</tissue>
    </source>
</reference>
<protein>
    <submittedName>
        <fullName evidence="1">Uncharacterized protein</fullName>
    </submittedName>
</protein>
<name>A0A9D3U602_9ROSI</name>
<organism evidence="1 2">
    <name type="scientific">Gossypium stocksii</name>
    <dbReference type="NCBI Taxonomy" id="47602"/>
    <lineage>
        <taxon>Eukaryota</taxon>
        <taxon>Viridiplantae</taxon>
        <taxon>Streptophyta</taxon>
        <taxon>Embryophyta</taxon>
        <taxon>Tracheophyta</taxon>
        <taxon>Spermatophyta</taxon>
        <taxon>Magnoliopsida</taxon>
        <taxon>eudicotyledons</taxon>
        <taxon>Gunneridae</taxon>
        <taxon>Pentapetalae</taxon>
        <taxon>rosids</taxon>
        <taxon>malvids</taxon>
        <taxon>Malvales</taxon>
        <taxon>Malvaceae</taxon>
        <taxon>Malvoideae</taxon>
        <taxon>Gossypium</taxon>
    </lineage>
</organism>
<dbReference type="Proteomes" id="UP000828251">
    <property type="component" value="Unassembled WGS sequence"/>
</dbReference>
<dbReference type="EMBL" id="JAIQCV010000013">
    <property type="protein sequence ID" value="KAH1030507.1"/>
    <property type="molecule type" value="Genomic_DNA"/>
</dbReference>
<keyword evidence="2" id="KW-1185">Reference proteome</keyword>
<sequence>MDNMVECSFFFCPVKVSLLHSLFRLHFRHCTKFELIAACLWCCRTIAMNLDPDEQLGLAPSFMATYTLLAEDSPRHSSNVDGVAYS</sequence>
<dbReference type="InterPro" id="IPR023213">
    <property type="entry name" value="CAT-like_dom_sf"/>
</dbReference>
<evidence type="ECO:0000313" key="1">
    <source>
        <dbReference type="EMBL" id="KAH1030507.1"/>
    </source>
</evidence>
<dbReference type="Gene3D" id="3.30.559.10">
    <property type="entry name" value="Chloramphenicol acetyltransferase-like domain"/>
    <property type="match status" value="1"/>
</dbReference>
<evidence type="ECO:0000313" key="2">
    <source>
        <dbReference type="Proteomes" id="UP000828251"/>
    </source>
</evidence>
<comment type="caution">
    <text evidence="1">The sequence shown here is derived from an EMBL/GenBank/DDBJ whole genome shotgun (WGS) entry which is preliminary data.</text>
</comment>
<gene>
    <name evidence="1" type="ORF">J1N35_042681</name>
</gene>
<proteinExistence type="predicted"/>
<dbReference type="AlphaFoldDB" id="A0A9D3U602"/>
<accession>A0A9D3U602</accession>